<proteinExistence type="predicted"/>
<protein>
    <submittedName>
        <fullName evidence="1">Uncharacterized protein</fullName>
    </submittedName>
</protein>
<feature type="non-terminal residue" evidence="1">
    <location>
        <position position="1"/>
    </location>
</feature>
<evidence type="ECO:0000313" key="1">
    <source>
        <dbReference type="EMBL" id="PIY72065.1"/>
    </source>
</evidence>
<reference evidence="2" key="1">
    <citation type="submission" date="2017-09" db="EMBL/GenBank/DDBJ databases">
        <title>Depth-based differentiation of microbial function through sediment-hosted aquifers and enrichment of novel symbionts in the deep terrestrial subsurface.</title>
        <authorList>
            <person name="Probst A.J."/>
            <person name="Ladd B."/>
            <person name="Jarett J.K."/>
            <person name="Geller-Mcgrath D.E."/>
            <person name="Sieber C.M.K."/>
            <person name="Emerson J.B."/>
            <person name="Anantharaman K."/>
            <person name="Thomas B.C."/>
            <person name="Malmstrom R."/>
            <person name="Stieglmeier M."/>
            <person name="Klingl A."/>
            <person name="Woyke T."/>
            <person name="Ryan C.M."/>
            <person name="Banfield J.F."/>
        </authorList>
    </citation>
    <scope>NUCLEOTIDE SEQUENCE [LARGE SCALE GENOMIC DNA]</scope>
</reference>
<accession>A0A2M7QJC4</accession>
<dbReference type="Proteomes" id="UP000229401">
    <property type="component" value="Unassembled WGS sequence"/>
</dbReference>
<sequence>QYETVENLYSQIDGMDKGRIKNILMECKKDVLMAKKLAIILTNVEVPINPNDAGFFWFDDKLNTYLLQLEMYSLSNRIFKKQTDKIKKKEEKSEEPKPQLSLF</sequence>
<dbReference type="InterPro" id="IPR036279">
    <property type="entry name" value="5-3_exonuclease_C_sf"/>
</dbReference>
<name>A0A2M7QJC4_9BACT</name>
<dbReference type="EMBL" id="PFLI01000098">
    <property type="protein sequence ID" value="PIY72065.1"/>
    <property type="molecule type" value="Genomic_DNA"/>
</dbReference>
<organism evidence="1 2">
    <name type="scientific">Candidatus Roizmanbacteria bacterium CG_4_10_14_0_8_um_filter_33_9</name>
    <dbReference type="NCBI Taxonomy" id="1974826"/>
    <lineage>
        <taxon>Bacteria</taxon>
        <taxon>Candidatus Roizmaniibacteriota</taxon>
    </lineage>
</organism>
<comment type="caution">
    <text evidence="1">The sequence shown here is derived from an EMBL/GenBank/DDBJ whole genome shotgun (WGS) entry which is preliminary data.</text>
</comment>
<evidence type="ECO:0000313" key="2">
    <source>
        <dbReference type="Proteomes" id="UP000229401"/>
    </source>
</evidence>
<dbReference type="AlphaFoldDB" id="A0A2M7QJC4"/>
<dbReference type="SUPFAM" id="SSF47807">
    <property type="entry name" value="5' to 3' exonuclease, C-terminal subdomain"/>
    <property type="match status" value="1"/>
</dbReference>
<gene>
    <name evidence="1" type="ORF">COY87_02865</name>
</gene>